<evidence type="ECO:0000256" key="1">
    <source>
        <dbReference type="ARBA" id="ARBA00023002"/>
    </source>
</evidence>
<proteinExistence type="predicted"/>
<evidence type="ECO:0000259" key="2">
    <source>
        <dbReference type="Pfam" id="PF00346"/>
    </source>
</evidence>
<reference evidence="4" key="1">
    <citation type="submission" date="2017-09" db="EMBL/GenBank/DDBJ databases">
        <title>Depth-based differentiation of microbial function through sediment-hosted aquifers and enrichment of novel symbionts in the deep terrestrial subsurface.</title>
        <authorList>
            <person name="Probst A.J."/>
            <person name="Ladd B."/>
            <person name="Jarett J.K."/>
            <person name="Geller-Mcgrath D.E."/>
            <person name="Sieber C.M.K."/>
            <person name="Emerson J.B."/>
            <person name="Anantharaman K."/>
            <person name="Thomas B.C."/>
            <person name="Malmstrom R."/>
            <person name="Stieglmeier M."/>
            <person name="Klingl A."/>
            <person name="Woyke T."/>
            <person name="Ryan C.M."/>
            <person name="Banfield J.F."/>
        </authorList>
    </citation>
    <scope>NUCLEOTIDE SEQUENCE [LARGE SCALE GENOMIC DNA]</scope>
</reference>
<dbReference type="Gene3D" id="1.10.645.10">
    <property type="entry name" value="Cytochrome-c3 Hydrogenase, chain B"/>
    <property type="match status" value="1"/>
</dbReference>
<dbReference type="InterPro" id="IPR029014">
    <property type="entry name" value="NiFe-Hase_large"/>
</dbReference>
<organism evidence="3 4">
    <name type="scientific">Candidatus Roizmanbacteria bacterium CG07_land_8_20_14_0_80_34_15</name>
    <dbReference type="NCBI Taxonomy" id="1974849"/>
    <lineage>
        <taxon>Bacteria</taxon>
        <taxon>Candidatus Roizmaniibacteriota</taxon>
    </lineage>
</organism>
<dbReference type="PANTHER" id="PTHR43485:SF1">
    <property type="entry name" value="FORMATE HYDROGENLYASE SUBUNIT 5-RELATED"/>
    <property type="match status" value="1"/>
</dbReference>
<evidence type="ECO:0000313" key="4">
    <source>
        <dbReference type="Proteomes" id="UP000230184"/>
    </source>
</evidence>
<feature type="non-terminal residue" evidence="3">
    <location>
        <position position="1"/>
    </location>
</feature>
<evidence type="ECO:0000313" key="3">
    <source>
        <dbReference type="EMBL" id="PIU37291.1"/>
    </source>
</evidence>
<dbReference type="Proteomes" id="UP000230184">
    <property type="component" value="Unassembled WGS sequence"/>
</dbReference>
<dbReference type="AlphaFoldDB" id="A0A2M6YUX5"/>
<keyword evidence="1" id="KW-0560">Oxidoreductase</keyword>
<dbReference type="PANTHER" id="PTHR43485">
    <property type="entry name" value="HYDROGENASE-4 COMPONENT G"/>
    <property type="match status" value="1"/>
</dbReference>
<dbReference type="Pfam" id="PF00346">
    <property type="entry name" value="Complex1_49kDa"/>
    <property type="match status" value="1"/>
</dbReference>
<dbReference type="GO" id="GO:0051287">
    <property type="term" value="F:NAD binding"/>
    <property type="evidence" value="ECO:0007669"/>
    <property type="project" value="InterPro"/>
</dbReference>
<feature type="domain" description="NADH-quinone oxidoreductase subunit D" evidence="2">
    <location>
        <begin position="111"/>
        <end position="277"/>
    </location>
</feature>
<name>A0A2M6YUX5_9BACT</name>
<gene>
    <name evidence="3" type="ORF">COT02_01600</name>
</gene>
<dbReference type="GO" id="GO:0016651">
    <property type="term" value="F:oxidoreductase activity, acting on NAD(P)H"/>
    <property type="evidence" value="ECO:0007669"/>
    <property type="project" value="InterPro"/>
</dbReference>
<protein>
    <recommendedName>
        <fullName evidence="2">NADH-quinone oxidoreductase subunit D domain-containing protein</fullName>
    </recommendedName>
</protein>
<comment type="caution">
    <text evidence="3">The sequence shown here is derived from an EMBL/GenBank/DDBJ whole genome shotgun (WGS) entry which is preliminary data.</text>
</comment>
<dbReference type="GO" id="GO:0048038">
    <property type="term" value="F:quinone binding"/>
    <property type="evidence" value="ECO:0007669"/>
    <property type="project" value="InterPro"/>
</dbReference>
<dbReference type="InterPro" id="IPR001135">
    <property type="entry name" value="NADH_Q_OxRdtase_suD"/>
</dbReference>
<dbReference type="InterPro" id="IPR052197">
    <property type="entry name" value="ComplexI_49kDa-like"/>
</dbReference>
<dbReference type="SUPFAM" id="SSF56762">
    <property type="entry name" value="HydB/Nqo4-like"/>
    <property type="match status" value="1"/>
</dbReference>
<accession>A0A2M6YUX5</accession>
<sequence>IEPGYFRFSVAGEEIVNLEAKLGFVHKGSEKLFESLPIDKKIELSEKISGDSSFSHSLAFCQAVESLGEVLPSKRALYLRVIFAELERLANHIGDIGAIMGDTGFNFGQAQASRIREQIMQINERLTESRFLRGTNIIGGVTKDIKNGQKKILSDELQKIAQDFMEIIDIAENNVSLLNRLKGTGMISKEFALYYGALGIASRADGIEKDARVDFPYARYGELADQEIKIEKTGDVYSRYRVRVREVISSIKIIQKALKKLPAGEIGKINKNIKLKKNSIAFGIVEGWRGEIVYFITTDKNGNISRVAPRDPSFINWSLLGNAGLGDVVPDFPLINKSFNLSYSGNDL</sequence>
<dbReference type="EMBL" id="PEWY01000048">
    <property type="protein sequence ID" value="PIU37291.1"/>
    <property type="molecule type" value="Genomic_DNA"/>
</dbReference>